<reference evidence="1 2" key="1">
    <citation type="journal article" date="2017" name="ISME J.">
        <title>Potential for microbial H2 and metal transformations associated with novel bacteria and archaea in deep terrestrial subsurface sediments.</title>
        <authorList>
            <person name="Hernsdorf A.W."/>
            <person name="Amano Y."/>
            <person name="Miyakawa K."/>
            <person name="Ise K."/>
            <person name="Suzuki Y."/>
            <person name="Anantharaman K."/>
            <person name="Probst A."/>
            <person name="Burstein D."/>
            <person name="Thomas B.C."/>
            <person name="Banfield J.F."/>
        </authorList>
    </citation>
    <scope>NUCLEOTIDE SEQUENCE [LARGE SCALE GENOMIC DNA]</scope>
    <source>
        <strain evidence="1">HGW-Wallbacteria-1</strain>
    </source>
</reference>
<dbReference type="Proteomes" id="UP000233256">
    <property type="component" value="Unassembled WGS sequence"/>
</dbReference>
<sequence length="104" mass="11417">MAGPIQTKTAHGGTGDVINGDLPAYRISSDGKNKLTIEINAGLTNDFWGERNMKGPFGHFTSYEKSSSGDLTRYIITTKGKVAFKVQEKLTTFESLRVVFKTLD</sequence>
<accession>A0A2N1PJY2</accession>
<protein>
    <submittedName>
        <fullName evidence="1">Uncharacterized protein</fullName>
    </submittedName>
</protein>
<dbReference type="EMBL" id="PGXC01000038">
    <property type="protein sequence ID" value="PKK88645.1"/>
    <property type="molecule type" value="Genomic_DNA"/>
</dbReference>
<evidence type="ECO:0000313" key="2">
    <source>
        <dbReference type="Proteomes" id="UP000233256"/>
    </source>
</evidence>
<gene>
    <name evidence="1" type="ORF">CVV64_17805</name>
</gene>
<name>A0A2N1PJY2_9BACT</name>
<evidence type="ECO:0000313" key="1">
    <source>
        <dbReference type="EMBL" id="PKK88645.1"/>
    </source>
</evidence>
<dbReference type="AlphaFoldDB" id="A0A2N1PJY2"/>
<proteinExistence type="predicted"/>
<organism evidence="1 2">
    <name type="scientific">Candidatus Wallbacteria bacterium HGW-Wallbacteria-1</name>
    <dbReference type="NCBI Taxonomy" id="2013854"/>
    <lineage>
        <taxon>Bacteria</taxon>
        <taxon>Candidatus Walliibacteriota</taxon>
    </lineage>
</organism>
<comment type="caution">
    <text evidence="1">The sequence shown here is derived from an EMBL/GenBank/DDBJ whole genome shotgun (WGS) entry which is preliminary data.</text>
</comment>